<dbReference type="GO" id="GO:0003697">
    <property type="term" value="F:single-stranded DNA binding"/>
    <property type="evidence" value="ECO:0007669"/>
    <property type="project" value="InterPro"/>
</dbReference>
<evidence type="ECO:0000313" key="9">
    <source>
        <dbReference type="EMBL" id="NLR94926.1"/>
    </source>
</evidence>
<dbReference type="Gene3D" id="3.40.50.300">
    <property type="entry name" value="P-loop containing nucleotide triphosphate hydrolases"/>
    <property type="match status" value="1"/>
</dbReference>
<protein>
    <recommendedName>
        <fullName evidence="2">Protein RecA</fullName>
    </recommendedName>
</protein>
<evidence type="ECO:0000256" key="5">
    <source>
        <dbReference type="ARBA" id="ARBA00023125"/>
    </source>
</evidence>
<dbReference type="InterPro" id="IPR013765">
    <property type="entry name" value="DNA_recomb/repair_RecA"/>
</dbReference>
<evidence type="ECO:0000256" key="6">
    <source>
        <dbReference type="ARBA" id="ARBA00023172"/>
    </source>
</evidence>
<dbReference type="PRINTS" id="PR00142">
    <property type="entry name" value="RECA"/>
</dbReference>
<comment type="similarity">
    <text evidence="1">Belongs to the RecA family.</text>
</comment>
<dbReference type="Gene3D" id="3.30.250.10">
    <property type="entry name" value="RecA protein, C-terminal domain"/>
    <property type="match status" value="1"/>
</dbReference>
<feature type="domain" description="RecA-like C-terminal" evidence="8">
    <location>
        <begin position="318"/>
        <end position="369"/>
    </location>
</feature>
<name>A0A7X8SRC3_9BACT</name>
<dbReference type="InterPro" id="IPR049261">
    <property type="entry name" value="RecA-like_C"/>
</dbReference>
<dbReference type="Pfam" id="PF21096">
    <property type="entry name" value="RecA_C"/>
    <property type="match status" value="1"/>
</dbReference>
<reference evidence="9 10" key="1">
    <citation type="submission" date="2020-04" db="EMBL/GenBank/DDBJ databases">
        <title>Flammeovirga sp. SR4, a novel species isolated from seawater.</title>
        <authorList>
            <person name="Wang X."/>
        </authorList>
    </citation>
    <scope>NUCLEOTIDE SEQUENCE [LARGE SCALE GENOMIC DNA]</scope>
    <source>
        <strain evidence="9 10">SR4</strain>
    </source>
</reference>
<proteinExistence type="inferred from homology"/>
<dbReference type="InterPro" id="IPR049428">
    <property type="entry name" value="RecA-like_N"/>
</dbReference>
<organism evidence="9 10">
    <name type="scientific">Flammeovirga agarivorans</name>
    <dbReference type="NCBI Taxonomy" id="2726742"/>
    <lineage>
        <taxon>Bacteria</taxon>
        <taxon>Pseudomonadati</taxon>
        <taxon>Bacteroidota</taxon>
        <taxon>Cytophagia</taxon>
        <taxon>Cytophagales</taxon>
        <taxon>Flammeovirgaceae</taxon>
        <taxon>Flammeovirga</taxon>
    </lineage>
</organism>
<dbReference type="EMBL" id="JABAIL010000016">
    <property type="protein sequence ID" value="NLR94926.1"/>
    <property type="molecule type" value="Genomic_DNA"/>
</dbReference>
<evidence type="ECO:0000256" key="2">
    <source>
        <dbReference type="ARBA" id="ARBA00015553"/>
    </source>
</evidence>
<evidence type="ECO:0000256" key="4">
    <source>
        <dbReference type="ARBA" id="ARBA00022840"/>
    </source>
</evidence>
<keyword evidence="4" id="KW-0067">ATP-binding</keyword>
<dbReference type="GO" id="GO:0005524">
    <property type="term" value="F:ATP binding"/>
    <property type="evidence" value="ECO:0007669"/>
    <property type="project" value="UniProtKB-KW"/>
</dbReference>
<dbReference type="PANTHER" id="PTHR45900:SF1">
    <property type="entry name" value="MITOCHONDRIAL DNA REPAIR PROTEIN RECA HOMOLOG-RELATED"/>
    <property type="match status" value="1"/>
</dbReference>
<dbReference type="GO" id="GO:0006310">
    <property type="term" value="P:DNA recombination"/>
    <property type="evidence" value="ECO:0007669"/>
    <property type="project" value="UniProtKB-KW"/>
</dbReference>
<dbReference type="SUPFAM" id="SSF52540">
    <property type="entry name" value="P-loop containing nucleoside triphosphate hydrolases"/>
    <property type="match status" value="1"/>
</dbReference>
<dbReference type="RefSeq" id="WP_168885636.1">
    <property type="nucleotide sequence ID" value="NZ_JABAIL010000016.1"/>
</dbReference>
<keyword evidence="10" id="KW-1185">Reference proteome</keyword>
<gene>
    <name evidence="9" type="ORF">HGP29_27215</name>
</gene>
<feature type="domain" description="RecA-like N-terminal" evidence="7">
    <location>
        <begin position="122"/>
        <end position="293"/>
    </location>
</feature>
<sequence length="375" mass="41840">MSELNELIGELAERYGGSTIIRPATETPKVEFIPTMIPTVDKILGGGVAINRITELYGDFSSGKSWLTYNIISQFQRFDWKNRIPNGIRKIDFEKKLIKGKGRRKDRTVYDIKKIHSEVEDAETKVVVLIDFEKSYSKEWGEKQGIWNEHLIHIVPSSPDEAIDITETFLSSNSVGLVCFDSIHAVGGVNEVNESMEKNTVGESARLWNRGFRKFQAALNRNEGDDTTLIFINSAYTEMGMFGGEKVKGGKGAAFAKSVSLRMQGLAPEKSKEEVLGKEISIHNKKNKVAKPHLSGRIFLSLSDNARVPFGTCDRTMQIIEIAAEEGIVQQSGAFFQYDGQKKCQGKLKFADWLESSGELEKIVADVYEALGITL</sequence>
<keyword evidence="3" id="KW-0547">Nucleotide-binding</keyword>
<dbReference type="InterPro" id="IPR023400">
    <property type="entry name" value="RecA_C_sf"/>
</dbReference>
<dbReference type="AlphaFoldDB" id="A0A7X8SRC3"/>
<dbReference type="SUPFAM" id="SSF54752">
    <property type="entry name" value="RecA protein, C-terminal domain"/>
    <property type="match status" value="1"/>
</dbReference>
<evidence type="ECO:0000313" key="10">
    <source>
        <dbReference type="Proteomes" id="UP000585050"/>
    </source>
</evidence>
<evidence type="ECO:0000259" key="7">
    <source>
        <dbReference type="Pfam" id="PF00154"/>
    </source>
</evidence>
<evidence type="ECO:0000256" key="1">
    <source>
        <dbReference type="ARBA" id="ARBA00009391"/>
    </source>
</evidence>
<dbReference type="GO" id="GO:0006281">
    <property type="term" value="P:DNA repair"/>
    <property type="evidence" value="ECO:0007669"/>
    <property type="project" value="InterPro"/>
</dbReference>
<keyword evidence="6" id="KW-0233">DNA recombination</keyword>
<dbReference type="PANTHER" id="PTHR45900">
    <property type="entry name" value="RECA"/>
    <property type="match status" value="1"/>
</dbReference>
<evidence type="ECO:0000256" key="3">
    <source>
        <dbReference type="ARBA" id="ARBA00022741"/>
    </source>
</evidence>
<evidence type="ECO:0000259" key="8">
    <source>
        <dbReference type="Pfam" id="PF21096"/>
    </source>
</evidence>
<accession>A0A7X8SRC3</accession>
<comment type="caution">
    <text evidence="9">The sequence shown here is derived from an EMBL/GenBank/DDBJ whole genome shotgun (WGS) entry which is preliminary data.</text>
</comment>
<dbReference type="Pfam" id="PF00154">
    <property type="entry name" value="RecA_N"/>
    <property type="match status" value="1"/>
</dbReference>
<keyword evidence="5" id="KW-0238">DNA-binding</keyword>
<dbReference type="Proteomes" id="UP000585050">
    <property type="component" value="Unassembled WGS sequence"/>
</dbReference>
<dbReference type="InterPro" id="IPR027417">
    <property type="entry name" value="P-loop_NTPase"/>
</dbReference>